<dbReference type="EMBL" id="UOED01000103">
    <property type="protein sequence ID" value="VAV95738.1"/>
    <property type="molecule type" value="Genomic_DNA"/>
</dbReference>
<organism evidence="8">
    <name type="scientific">hydrothermal vent metagenome</name>
    <dbReference type="NCBI Taxonomy" id="652676"/>
    <lineage>
        <taxon>unclassified sequences</taxon>
        <taxon>metagenomes</taxon>
        <taxon>ecological metagenomes</taxon>
    </lineage>
</organism>
<name>A0A3B0S5V8_9ZZZZ</name>
<dbReference type="NCBIfam" id="NF008354">
    <property type="entry name" value="PRK11143.1"/>
    <property type="match status" value="1"/>
</dbReference>
<dbReference type="InterPro" id="IPR030395">
    <property type="entry name" value="GP_PDE_dom"/>
</dbReference>
<evidence type="ECO:0000256" key="6">
    <source>
        <dbReference type="ARBA" id="ARBA00047512"/>
    </source>
</evidence>
<dbReference type="PANTHER" id="PTHR43620:SF7">
    <property type="entry name" value="GLYCEROPHOSPHODIESTER PHOSPHODIESTERASE GDPD5-RELATED"/>
    <property type="match status" value="1"/>
</dbReference>
<dbReference type="PROSITE" id="PS51704">
    <property type="entry name" value="GP_PDE"/>
    <property type="match status" value="1"/>
</dbReference>
<evidence type="ECO:0000256" key="5">
    <source>
        <dbReference type="ARBA" id="ARBA00022801"/>
    </source>
</evidence>
<accession>A0A3B0S5V8</accession>
<reference evidence="8" key="1">
    <citation type="submission" date="2018-06" db="EMBL/GenBank/DDBJ databases">
        <authorList>
            <person name="Zhirakovskaya E."/>
        </authorList>
    </citation>
    <scope>NUCLEOTIDE SEQUENCE</scope>
</reference>
<dbReference type="AlphaFoldDB" id="A0A3B0S5V8"/>
<feature type="domain" description="GP-PDE" evidence="7">
    <location>
        <begin position="39"/>
        <end position="349"/>
    </location>
</feature>
<sequence>MMGTYRPFRFFSRLIMIGFYTGLLANSALAYGGNRGNPKIIIAHRGASGYLPEHTMAAKAMAYAMGADYLEQDLVMTRDDRVIVLHDHHLDQVTNVRDVFPDRARKDGKYYVIDFTLAELEKLSVIERFKMSGGQRVPVFKDRFPLGKSKFRIHTFEEEIELVQGLNKSTGRNVGIYPEIKSAAFHRKEGKDISRIVLRILKAYGYVKKSDKVYLQSFEPRELKRIHDVLLPEMGMDIKLIQLLWPADHSEWINKKGSIKEIAQFADGIGPKMSMIVSKDSTVGNIQTTGLVSRAHRAGLAVHPYTFRRESTEIPAYAKNYTDLLDIFLFQIGVDGVFTDFTDITVNFLKTHRK</sequence>
<comment type="catalytic activity">
    <reaction evidence="6">
        <text>a sn-glycero-3-phosphodiester + H2O = an alcohol + sn-glycerol 3-phosphate + H(+)</text>
        <dbReference type="Rhea" id="RHEA:12969"/>
        <dbReference type="ChEBI" id="CHEBI:15377"/>
        <dbReference type="ChEBI" id="CHEBI:15378"/>
        <dbReference type="ChEBI" id="CHEBI:30879"/>
        <dbReference type="ChEBI" id="CHEBI:57597"/>
        <dbReference type="ChEBI" id="CHEBI:83408"/>
        <dbReference type="EC" id="3.1.4.46"/>
    </reaction>
</comment>
<dbReference type="FunFam" id="3.20.20.190:FF:000009">
    <property type="entry name" value="Glycerophosphodiester phosphodiesterase, periplasmic"/>
    <property type="match status" value="1"/>
</dbReference>
<protein>
    <recommendedName>
        <fullName evidence="2">glycerophosphodiester phosphodiesterase</fullName>
        <ecNumber evidence="2">3.1.4.46</ecNumber>
    </recommendedName>
</protein>
<dbReference type="SUPFAM" id="SSF51695">
    <property type="entry name" value="PLC-like phosphodiesterases"/>
    <property type="match status" value="1"/>
</dbReference>
<keyword evidence="4" id="KW-0319">Glycerol metabolism</keyword>
<dbReference type="GO" id="GO:0042597">
    <property type="term" value="C:periplasmic space"/>
    <property type="evidence" value="ECO:0007669"/>
    <property type="project" value="TreeGrafter"/>
</dbReference>
<evidence type="ECO:0000256" key="3">
    <source>
        <dbReference type="ARBA" id="ARBA00022729"/>
    </source>
</evidence>
<evidence type="ECO:0000256" key="4">
    <source>
        <dbReference type="ARBA" id="ARBA00022798"/>
    </source>
</evidence>
<keyword evidence="3" id="KW-0732">Signal</keyword>
<evidence type="ECO:0000256" key="2">
    <source>
        <dbReference type="ARBA" id="ARBA00012247"/>
    </source>
</evidence>
<evidence type="ECO:0000256" key="1">
    <source>
        <dbReference type="ARBA" id="ARBA00007277"/>
    </source>
</evidence>
<keyword evidence="5 8" id="KW-0378">Hydrolase</keyword>
<dbReference type="EC" id="3.1.4.46" evidence="2"/>
<dbReference type="Pfam" id="PF03009">
    <property type="entry name" value="GDPD"/>
    <property type="match status" value="1"/>
</dbReference>
<comment type="similarity">
    <text evidence="1">Belongs to the glycerophosphoryl diester phosphodiesterase family.</text>
</comment>
<dbReference type="Gene3D" id="3.20.20.190">
    <property type="entry name" value="Phosphatidylinositol (PI) phosphodiesterase"/>
    <property type="match status" value="1"/>
</dbReference>
<dbReference type="GO" id="GO:0006629">
    <property type="term" value="P:lipid metabolic process"/>
    <property type="evidence" value="ECO:0007669"/>
    <property type="project" value="InterPro"/>
</dbReference>
<dbReference type="GO" id="GO:0006071">
    <property type="term" value="P:glycerol metabolic process"/>
    <property type="evidence" value="ECO:0007669"/>
    <property type="project" value="UniProtKB-KW"/>
</dbReference>
<evidence type="ECO:0000259" key="7">
    <source>
        <dbReference type="PROSITE" id="PS51704"/>
    </source>
</evidence>
<dbReference type="GO" id="GO:0008889">
    <property type="term" value="F:glycerophosphodiester phosphodiesterase activity"/>
    <property type="evidence" value="ECO:0007669"/>
    <property type="project" value="UniProtKB-EC"/>
</dbReference>
<evidence type="ECO:0000313" key="8">
    <source>
        <dbReference type="EMBL" id="VAV95738.1"/>
    </source>
</evidence>
<dbReference type="InterPro" id="IPR017946">
    <property type="entry name" value="PLC-like_Pdiesterase_TIM-brl"/>
</dbReference>
<proteinExistence type="inferred from homology"/>
<gene>
    <name evidence="8" type="ORF">MNBD_ALPHA02-178</name>
</gene>
<dbReference type="PANTHER" id="PTHR43620">
    <property type="entry name" value="GLYCEROPHOSPHORYL DIESTER PHOSPHODIESTERASE"/>
    <property type="match status" value="1"/>
</dbReference>